<name>A0ABQ6CVB1_9HYPH</name>
<keyword evidence="4" id="KW-1185">Reference proteome</keyword>
<accession>A0ABQ6CVB1</accession>
<feature type="domain" description="Transposase IS110-like N-terminal" evidence="1">
    <location>
        <begin position="5"/>
        <end position="161"/>
    </location>
</feature>
<dbReference type="PANTHER" id="PTHR33055:SF3">
    <property type="entry name" value="PUTATIVE TRANSPOSASE FOR IS117-RELATED"/>
    <property type="match status" value="1"/>
</dbReference>
<dbReference type="InterPro" id="IPR003346">
    <property type="entry name" value="Transposase_20"/>
</dbReference>
<proteinExistence type="predicted"/>
<dbReference type="RefSeq" id="WP_284317204.1">
    <property type="nucleotide sequence ID" value="NZ_BSPC01000107.1"/>
</dbReference>
<dbReference type="EMBL" id="BSPC01000107">
    <property type="protein sequence ID" value="GLS24288.1"/>
    <property type="molecule type" value="Genomic_DNA"/>
</dbReference>
<dbReference type="Pfam" id="PF01548">
    <property type="entry name" value="DEDD_Tnp_IS110"/>
    <property type="match status" value="1"/>
</dbReference>
<organism evidence="3 4">
    <name type="scientific">Labrys miyagiensis</name>
    <dbReference type="NCBI Taxonomy" id="346912"/>
    <lineage>
        <taxon>Bacteria</taxon>
        <taxon>Pseudomonadati</taxon>
        <taxon>Pseudomonadota</taxon>
        <taxon>Alphaproteobacteria</taxon>
        <taxon>Hyphomicrobiales</taxon>
        <taxon>Xanthobacteraceae</taxon>
        <taxon>Labrys</taxon>
    </lineage>
</organism>
<comment type="caution">
    <text evidence="3">The sequence shown here is derived from an EMBL/GenBank/DDBJ whole genome shotgun (WGS) entry which is preliminary data.</text>
</comment>
<dbReference type="PANTHER" id="PTHR33055">
    <property type="entry name" value="TRANSPOSASE FOR INSERTION SEQUENCE ELEMENT IS1111A"/>
    <property type="match status" value="1"/>
</dbReference>
<evidence type="ECO:0000259" key="2">
    <source>
        <dbReference type="Pfam" id="PF02371"/>
    </source>
</evidence>
<reference evidence="4" key="1">
    <citation type="journal article" date="2019" name="Int. J. Syst. Evol. Microbiol.">
        <title>The Global Catalogue of Microorganisms (GCM) 10K type strain sequencing project: providing services to taxonomists for standard genome sequencing and annotation.</title>
        <authorList>
            <consortium name="The Broad Institute Genomics Platform"/>
            <consortium name="The Broad Institute Genome Sequencing Center for Infectious Disease"/>
            <person name="Wu L."/>
            <person name="Ma J."/>
        </authorList>
    </citation>
    <scope>NUCLEOTIDE SEQUENCE [LARGE SCALE GENOMIC DNA]</scope>
    <source>
        <strain evidence="4">NBRC 101365</strain>
    </source>
</reference>
<dbReference type="InterPro" id="IPR002525">
    <property type="entry name" value="Transp_IS110-like_N"/>
</dbReference>
<dbReference type="Proteomes" id="UP001156882">
    <property type="component" value="Unassembled WGS sequence"/>
</dbReference>
<feature type="domain" description="Transposase IS116/IS110/IS902 C-terminal" evidence="2">
    <location>
        <begin position="271"/>
        <end position="355"/>
    </location>
</feature>
<gene>
    <name evidence="3" type="ORF">GCM10007874_73100</name>
</gene>
<evidence type="ECO:0000313" key="4">
    <source>
        <dbReference type="Proteomes" id="UP001156882"/>
    </source>
</evidence>
<evidence type="ECO:0000313" key="3">
    <source>
        <dbReference type="EMBL" id="GLS24288.1"/>
    </source>
</evidence>
<dbReference type="InterPro" id="IPR047650">
    <property type="entry name" value="Transpos_IS110"/>
</dbReference>
<dbReference type="Pfam" id="PF02371">
    <property type="entry name" value="Transposase_20"/>
    <property type="match status" value="1"/>
</dbReference>
<evidence type="ECO:0000259" key="1">
    <source>
        <dbReference type="Pfam" id="PF01548"/>
    </source>
</evidence>
<sequence>MAKCVGLDWGGREHGVCVVERASGAVAARFMVRHDAAGLADLVKRLARLGPPGELPVAIERPNGLVVETLMAVGHPIVPIHPNVVKASRPRYSAAGAKSDPGDCYLLADLQRTDGHRFRPLMPCSPGLKALQALVRGRAALVRQRVALANQLRTLLEGFWPGAGVLFAAIDSPIALVFVERYPTPASAARLGEQRLRAFLVRHAYSGRRSAAELLARLKAAPQGRASVAEAEAKGVLVRALASVLTRLGAQIRAVTQRIERDVAALPDGPILMSFPCAGRLCAAQILVELGDVRERFQSADQLAAEAGVCPVTRQSGKSRGVVFRWACNHRLRHAITGLADNSRHACPWAADIYQRAKARGCPHPHAVRILARAWIRVLWRAWTERKPYDPACHRGALALAA</sequence>
<dbReference type="NCBIfam" id="NF033542">
    <property type="entry name" value="transpos_IS110"/>
    <property type="match status" value="1"/>
</dbReference>
<protein>
    <submittedName>
        <fullName evidence="3">IS110 family transposase</fullName>
    </submittedName>
</protein>